<gene>
    <name evidence="1" type="ORF">D7V20_11600</name>
</gene>
<protein>
    <submittedName>
        <fullName evidence="1">Uncharacterized protein</fullName>
    </submittedName>
</protein>
<reference evidence="1 2" key="1">
    <citation type="submission" date="2018-09" db="EMBL/GenBank/DDBJ databases">
        <title>The draft genome of Acinetobacter spp. strains.</title>
        <authorList>
            <person name="Qin J."/>
            <person name="Feng Y."/>
            <person name="Zong Z."/>
        </authorList>
    </citation>
    <scope>NUCLEOTIDE SEQUENCE [LARGE SCALE GENOMIC DNA]</scope>
    <source>
        <strain evidence="1 2">WCHAc060115</strain>
    </source>
</reference>
<name>A0A3A8F2H6_9GAMM</name>
<comment type="caution">
    <text evidence="1">The sequence shown here is derived from an EMBL/GenBank/DDBJ whole genome shotgun (WGS) entry which is preliminary data.</text>
</comment>
<organism evidence="1 2">
    <name type="scientific">Acinetobacter rongchengensis</name>
    <dbReference type="NCBI Taxonomy" id="2419601"/>
    <lineage>
        <taxon>Bacteria</taxon>
        <taxon>Pseudomonadati</taxon>
        <taxon>Pseudomonadota</taxon>
        <taxon>Gammaproteobacteria</taxon>
        <taxon>Moraxellales</taxon>
        <taxon>Moraxellaceae</taxon>
        <taxon>Acinetobacter</taxon>
    </lineage>
</organism>
<dbReference type="Proteomes" id="UP000280405">
    <property type="component" value="Unassembled WGS sequence"/>
</dbReference>
<evidence type="ECO:0000313" key="1">
    <source>
        <dbReference type="EMBL" id="RKG37260.1"/>
    </source>
</evidence>
<proteinExistence type="predicted"/>
<dbReference type="AlphaFoldDB" id="A0A3A8F2H6"/>
<dbReference type="OrthoDB" id="9848484at2"/>
<evidence type="ECO:0000313" key="2">
    <source>
        <dbReference type="Proteomes" id="UP000280405"/>
    </source>
</evidence>
<dbReference type="EMBL" id="RAXT01000024">
    <property type="protein sequence ID" value="RKG37260.1"/>
    <property type="molecule type" value="Genomic_DNA"/>
</dbReference>
<accession>A0A3A8F2H6</accession>
<dbReference type="RefSeq" id="WP_120384445.1">
    <property type="nucleotide sequence ID" value="NZ_RAXT01000024.1"/>
</dbReference>
<sequence>MVVFIIFEFNSLKYSPSIEYFEEEKLCGTYEYEDYAISSRPPYPKEYFIRFDKYGLFGFRNNTYPNRLNFENLKKGQKVCLVLKRRKDKGDDLKQAILILLETEQ</sequence>
<keyword evidence="2" id="KW-1185">Reference proteome</keyword>